<dbReference type="PANTHER" id="PTHR43235:SF1">
    <property type="entry name" value="GLUTAMINE AMIDOTRANSFERASE PB2B2.05-RELATED"/>
    <property type="match status" value="1"/>
</dbReference>
<dbReference type="Gene3D" id="3.40.50.880">
    <property type="match status" value="1"/>
</dbReference>
<accession>A0AA91GAI3</accession>
<dbReference type="CDD" id="cd01745">
    <property type="entry name" value="GATase1_2"/>
    <property type="match status" value="1"/>
</dbReference>
<dbReference type="InterPro" id="IPR011697">
    <property type="entry name" value="Peptidase_C26"/>
</dbReference>
<protein>
    <recommendedName>
        <fullName evidence="3">Glutamine amidotransferase</fullName>
    </recommendedName>
</protein>
<dbReference type="InterPro" id="IPR029062">
    <property type="entry name" value="Class_I_gatase-like"/>
</dbReference>
<dbReference type="PROSITE" id="PS51273">
    <property type="entry name" value="GATASE_TYPE_1"/>
    <property type="match status" value="1"/>
</dbReference>
<proteinExistence type="predicted"/>
<dbReference type="Pfam" id="PF07722">
    <property type="entry name" value="Peptidase_C26"/>
    <property type="match status" value="1"/>
</dbReference>
<evidence type="ECO:0008006" key="3">
    <source>
        <dbReference type="Google" id="ProtNLM"/>
    </source>
</evidence>
<organism evidence="1 2">
    <name type="scientific">Enterococcus silesiacus</name>
    <dbReference type="NCBI Taxonomy" id="332949"/>
    <lineage>
        <taxon>Bacteria</taxon>
        <taxon>Bacillati</taxon>
        <taxon>Bacillota</taxon>
        <taxon>Bacilli</taxon>
        <taxon>Lactobacillales</taxon>
        <taxon>Enterococcaceae</taxon>
        <taxon>Enterococcus</taxon>
    </lineage>
</organism>
<dbReference type="InterPro" id="IPR044668">
    <property type="entry name" value="PuuD-like"/>
</dbReference>
<dbReference type="SUPFAM" id="SSF52317">
    <property type="entry name" value="Class I glutamine amidotransferase-like"/>
    <property type="match status" value="1"/>
</dbReference>
<dbReference type="EMBL" id="JXLC01000010">
    <property type="protein sequence ID" value="OJG91816.1"/>
    <property type="molecule type" value="Genomic_DNA"/>
</dbReference>
<reference evidence="1 2" key="1">
    <citation type="submission" date="2014-12" db="EMBL/GenBank/DDBJ databases">
        <title>Draft genome sequences of 29 type strains of Enterococci.</title>
        <authorList>
            <person name="Zhong Z."/>
            <person name="Sun Z."/>
            <person name="Liu W."/>
            <person name="Zhang W."/>
            <person name="Zhang H."/>
        </authorList>
    </citation>
    <scope>NUCLEOTIDE SEQUENCE [LARGE SCALE GENOMIC DNA]</scope>
    <source>
        <strain evidence="1 2">DSM 22801</strain>
    </source>
</reference>
<dbReference type="AlphaFoldDB" id="A0AA91GAI3"/>
<evidence type="ECO:0000313" key="2">
    <source>
        <dbReference type="Proteomes" id="UP000183039"/>
    </source>
</evidence>
<name>A0AA91GAI3_9ENTE</name>
<comment type="caution">
    <text evidence="1">The sequence shown here is derived from an EMBL/GenBank/DDBJ whole genome shotgun (WGS) entry which is preliminary data.</text>
</comment>
<dbReference type="GO" id="GO:0005829">
    <property type="term" value="C:cytosol"/>
    <property type="evidence" value="ECO:0007669"/>
    <property type="project" value="TreeGrafter"/>
</dbReference>
<dbReference type="GO" id="GO:0006598">
    <property type="term" value="P:polyamine catabolic process"/>
    <property type="evidence" value="ECO:0007669"/>
    <property type="project" value="TreeGrafter"/>
</dbReference>
<gene>
    <name evidence="1" type="ORF">RV15_GL000256</name>
</gene>
<dbReference type="GO" id="GO:0033969">
    <property type="term" value="F:gamma-glutamyl-gamma-aminobutyrate hydrolase activity"/>
    <property type="evidence" value="ECO:0007669"/>
    <property type="project" value="TreeGrafter"/>
</dbReference>
<sequence length="250" mass="27712">MSESKKEWWRLKRPIIGIAANEIEDAGAKLYHLPISYTPCGYVKAVQSAGGLPLVLPVGSPELAKAYITQIDKLILAGGQNVSPTLYGETIQVEEAELSNERDQFELTLIEEAIAQGKPIFAVCRGLQLVNVALGGSLYQDISCLNQQKIAHMQVPVSREIPTHQIQTEADSILRDIYGEATTVNSFHFQAVKKLAKELRVTALSEDGIIEGVESNDPSLVFLGVQWHPDFAYEYLEQEMAVFHYVVKEL</sequence>
<dbReference type="PANTHER" id="PTHR43235">
    <property type="entry name" value="GLUTAMINE AMIDOTRANSFERASE PB2B2.05-RELATED"/>
    <property type="match status" value="1"/>
</dbReference>
<dbReference type="Proteomes" id="UP000183039">
    <property type="component" value="Unassembled WGS sequence"/>
</dbReference>
<evidence type="ECO:0000313" key="1">
    <source>
        <dbReference type="EMBL" id="OJG91816.1"/>
    </source>
</evidence>